<evidence type="ECO:0000313" key="9">
    <source>
        <dbReference type="Proteomes" id="UP000822152"/>
    </source>
</evidence>
<feature type="domain" description="Gram-positive cocci surface proteins LPxTG" evidence="7">
    <location>
        <begin position="1363"/>
        <end position="1402"/>
    </location>
</feature>
<proteinExistence type="predicted"/>
<sequence length="1402" mass="154703">MKKLLLREAAKHKLQDRRHKRWQKTVSILACLVVFCTVYALILPALTAEADTYCGKEEHTHTEDCYEEKLICGKEEGEGAHHHTDDCYREVEALVCQTPESDGHQHTDACYTEEQVLTCTNTEEGHVHSEFEGCYTTEKKLTCGMEEGEGAHHHTAECYEKKKELICGQQENDGHRHTAECYKKELICGKEEHTHTLACYSNPDADVENGDVWQNTVSSVTLTGNWGADLAAIAQTQTGYTESTANYAVAEDGQTIHGYTRYGAWANDPYRDNWSAQFADFCLSYAGVPTSAVPQNSDCSAWNYTNPDGYTPKTGDLLLLDTDLDSSADHAGIVTSADDSTLTAIVGDADKAVRNNTYNIRSENIKGYVSIPENPALADDNHGEETTETTPAPEVTEEPQETPAPEVTPEAEPTQTPETTPEAEPIQTPETTPEAELTPIPELSVTPTPTVDPELLVTPTPELSVTPTPTVTPGPDYQYEDDKVIVVAYADEDANLPENAVLNARYIEPGSEEYQNAVAVFEEQLGNDEGAVTDYVLYDVYFTSESAESENKEIEPEGNVNIFMTFKDNEHTKVQGDIVDTQVVHLKDNGEAEVIENGTVDVTDDSTIQAITFTNSNFSITGARLLLVKAAEPTLEKNEWFGTLDAAMSKRLILNYDQSLVNLQNAQSDMLVTCYNNQQQKIEEIQPFNIRNNVSQFNGQTLQNQLNNALNNTSLKDQVKFVKLTWKIPIMGNTFFDFSDTGSVTLENEIEFNVVERTFQPDEVWTNGTLTYVAIGPQHQYNTSGPLGLASNFHIVGFSSVNNTAHTNGNIVTNSLFCKTNFGTSGISGEISYIKSFTSDSERNLQCGEGNNDILVIGKDMKITAKSDRFVLIGNNGERYEVIQPQIIYQDTAAYSFLSLDTMKTQLESYNTNFAAKTDSGVTGLSGVEKNELTVNSDTGEAVWNVNASTLKGLKDNILIINGLSNITGTSLIININPDNGDGSEESPGVQIPEIRYANMTESSGEVTTFSAGKVIWNIKSNYTGYISLCGAKSSGTLIAPCATVTLNQNWNGSAFANVVNVTAESHRTDFTGSLGFGVTKTIDGIDDVAGKSWQSGYEFQFVLTGKTDANGKKAPMPTGSDAATNSKTIAVTYANRTPSFGKIDYGKNDIGQTYMYTLVEKPGTIAGITYSKEEYEIEVKVSESGNELSIENSYRKRTETGYTKWESGLPADGKFAFINKYEENKAHVVVKAQKTVNEQNPANDECFDFTLAKYDNDSRQWQTIETVQNSGRNVTFSQLNYDTVGIYYYKITETGQKSGYTYDTAVYVVKVEVEQTNNKLNTKSISYYKYAANDTIDLNSLGSSILENEVIFNNRKEENYTLPETGGTGTNRFTTMGLVLMAGSLMFEYVMRRKRREGRRN</sequence>
<evidence type="ECO:0000256" key="1">
    <source>
        <dbReference type="ARBA" id="ARBA00022512"/>
    </source>
</evidence>
<evidence type="ECO:0000256" key="2">
    <source>
        <dbReference type="ARBA" id="ARBA00022525"/>
    </source>
</evidence>
<keyword evidence="2" id="KW-0964">Secreted</keyword>
<protein>
    <recommendedName>
        <fullName evidence="7">Gram-positive cocci surface proteins LPxTG domain-containing protein</fullName>
    </recommendedName>
</protein>
<dbReference type="RefSeq" id="WP_173743680.1">
    <property type="nucleotide sequence ID" value="NZ_JAAIPF010000023.1"/>
</dbReference>
<dbReference type="InterPro" id="IPR038174">
    <property type="entry name" value="Strep_pil_link_sf"/>
</dbReference>
<dbReference type="Pfam" id="PF12892">
    <property type="entry name" value="FctA"/>
    <property type="match status" value="2"/>
</dbReference>
<evidence type="ECO:0000256" key="4">
    <source>
        <dbReference type="ARBA" id="ARBA00023088"/>
    </source>
</evidence>
<keyword evidence="6" id="KW-0812">Transmembrane</keyword>
<name>A0ABX2GRK3_9FIRM</name>
<dbReference type="Pfam" id="PF00746">
    <property type="entry name" value="Gram_pos_anchor"/>
    <property type="match status" value="1"/>
</dbReference>
<dbReference type="InterPro" id="IPR019931">
    <property type="entry name" value="LPXTG_anchor"/>
</dbReference>
<organism evidence="8 9">
    <name type="scientific">Blautia wexlerae</name>
    <dbReference type="NCBI Taxonomy" id="418240"/>
    <lineage>
        <taxon>Bacteria</taxon>
        <taxon>Bacillati</taxon>
        <taxon>Bacillota</taxon>
        <taxon>Clostridia</taxon>
        <taxon>Lachnospirales</taxon>
        <taxon>Lachnospiraceae</taxon>
        <taxon>Blautia</taxon>
    </lineage>
</organism>
<evidence type="ECO:0000256" key="5">
    <source>
        <dbReference type="SAM" id="MobiDB-lite"/>
    </source>
</evidence>
<gene>
    <name evidence="8" type="ORF">G4952_10550</name>
</gene>
<comment type="caution">
    <text evidence="8">The sequence shown here is derived from an EMBL/GenBank/DDBJ whole genome shotgun (WGS) entry which is preliminary data.</text>
</comment>
<keyword evidence="4" id="KW-0572">Peptidoglycan-anchor</keyword>
<dbReference type="EMBL" id="JAAIPF010000023">
    <property type="protein sequence ID" value="NSF74243.1"/>
    <property type="molecule type" value="Genomic_DNA"/>
</dbReference>
<evidence type="ECO:0000259" key="7">
    <source>
        <dbReference type="PROSITE" id="PS50847"/>
    </source>
</evidence>
<keyword evidence="1" id="KW-0134">Cell wall</keyword>
<evidence type="ECO:0000256" key="6">
    <source>
        <dbReference type="SAM" id="Phobius"/>
    </source>
</evidence>
<keyword evidence="6" id="KW-0472">Membrane</keyword>
<dbReference type="Proteomes" id="UP000822152">
    <property type="component" value="Unassembled WGS sequence"/>
</dbReference>
<feature type="region of interest" description="Disordered" evidence="5">
    <location>
        <begin position="371"/>
        <end position="453"/>
    </location>
</feature>
<feature type="compositionally biased region" description="Low complexity" evidence="5">
    <location>
        <begin position="401"/>
        <end position="442"/>
    </location>
</feature>
<feature type="transmembrane region" description="Helical" evidence="6">
    <location>
        <begin position="1374"/>
        <end position="1392"/>
    </location>
</feature>
<dbReference type="PROSITE" id="PS50847">
    <property type="entry name" value="GRAM_POS_ANCHORING"/>
    <property type="match status" value="1"/>
</dbReference>
<evidence type="ECO:0000256" key="3">
    <source>
        <dbReference type="ARBA" id="ARBA00022729"/>
    </source>
</evidence>
<evidence type="ECO:0000313" key="8">
    <source>
        <dbReference type="EMBL" id="NSF74243.1"/>
    </source>
</evidence>
<keyword evidence="9" id="KW-1185">Reference proteome</keyword>
<dbReference type="Gene3D" id="2.60.40.3050">
    <property type="match status" value="2"/>
</dbReference>
<dbReference type="NCBIfam" id="TIGR03786">
    <property type="entry name" value="strep_pil_rpt"/>
    <property type="match status" value="1"/>
</dbReference>
<keyword evidence="3" id="KW-0732">Signal</keyword>
<accession>A0ABX2GRK3</accession>
<keyword evidence="6" id="KW-1133">Transmembrane helix</keyword>
<reference evidence="8 9" key="1">
    <citation type="journal article" date="2020" name="Cell Host Microbe">
        <title>Functional and Genomic Variation between Human-Derived Isolates of Lachnospiraceae Reveals Inter- and Intra-Species Diversity.</title>
        <authorList>
            <person name="Sorbara M.T."/>
            <person name="Littmann E.R."/>
            <person name="Fontana E."/>
            <person name="Moody T.U."/>
            <person name="Kohout C.E."/>
            <person name="Gjonbalaj M."/>
            <person name="Eaton V."/>
            <person name="Seok R."/>
            <person name="Leiner I.M."/>
            <person name="Pamer E.G."/>
        </authorList>
    </citation>
    <scope>NUCLEOTIDE SEQUENCE [LARGE SCALE GENOMIC DNA]</scope>
    <source>
        <strain evidence="8 9">MSK.20.11</strain>
    </source>
</reference>
<dbReference type="InterPro" id="IPR022464">
    <property type="entry name" value="Strep_pil_isopept_link"/>
</dbReference>